<dbReference type="Gene3D" id="3.80.10.10">
    <property type="entry name" value="Ribonuclease Inhibitor"/>
    <property type="match status" value="1"/>
</dbReference>
<dbReference type="PANTHER" id="PTHR24113">
    <property type="entry name" value="RAN GTPASE-ACTIVATING PROTEIN 1"/>
    <property type="match status" value="1"/>
</dbReference>
<keyword evidence="1" id="KW-0343">GTPase activation</keyword>
<dbReference type="PANTHER" id="PTHR24113:SF12">
    <property type="entry name" value="RAN GTPASE-ACTIVATING PROTEIN 1"/>
    <property type="match status" value="1"/>
</dbReference>
<dbReference type="EMBL" id="CAUYUJ010019593">
    <property type="protein sequence ID" value="CAK0892296.1"/>
    <property type="molecule type" value="Genomic_DNA"/>
</dbReference>
<evidence type="ECO:0000313" key="6">
    <source>
        <dbReference type="Proteomes" id="UP001189429"/>
    </source>
</evidence>
<dbReference type="Proteomes" id="UP001189429">
    <property type="component" value="Unassembled WGS sequence"/>
</dbReference>
<keyword evidence="3" id="KW-0677">Repeat</keyword>
<evidence type="ECO:0000256" key="1">
    <source>
        <dbReference type="ARBA" id="ARBA00022468"/>
    </source>
</evidence>
<feature type="region of interest" description="Disordered" evidence="4">
    <location>
        <begin position="1"/>
        <end position="37"/>
    </location>
</feature>
<feature type="non-terminal residue" evidence="5">
    <location>
        <position position="1"/>
    </location>
</feature>
<dbReference type="Pfam" id="PF13516">
    <property type="entry name" value="LRR_6"/>
    <property type="match status" value="3"/>
</dbReference>
<sequence length="351" mass="39283">APRALQRGCCHRGAARPERGERPSMAPKKKPAKEGEEDPFDIFLKKYTKTQKEYDVPKIAKVQEIISRTEEEGPVKQWNFDAEFDTMSFRILWQTLRQTGFTEIDAIRLWKCNGGDESVRSVCYYLDGPQEPTVKEWVKDVAFTDNGVTALGCEFLGRTLGPNGNKFITKLVLDYNKFGAAGVEKLSLGLSQNSTLKHLSLNHCGIGPDGGEFIGHILIFCKSALEILELKGNDLENQGVIDVFRGARRAKALRHLDVFDNKFSLNNSEAPEVLRALRDLFTANTNLVSYDLGANRISDEGAQDLVKDMRDKGHTHLQSVMVTERCMTGTFAELELQLSKGKGKKKGKKKK</sequence>
<evidence type="ECO:0000256" key="4">
    <source>
        <dbReference type="SAM" id="MobiDB-lite"/>
    </source>
</evidence>
<dbReference type="InterPro" id="IPR027038">
    <property type="entry name" value="RanGap"/>
</dbReference>
<reference evidence="5" key="1">
    <citation type="submission" date="2023-10" db="EMBL/GenBank/DDBJ databases">
        <authorList>
            <person name="Chen Y."/>
            <person name="Shah S."/>
            <person name="Dougan E. K."/>
            <person name="Thang M."/>
            <person name="Chan C."/>
        </authorList>
    </citation>
    <scope>NUCLEOTIDE SEQUENCE [LARGE SCALE GENOMIC DNA]</scope>
</reference>
<dbReference type="InterPro" id="IPR001611">
    <property type="entry name" value="Leu-rich_rpt"/>
</dbReference>
<dbReference type="SMART" id="SM00368">
    <property type="entry name" value="LRR_RI"/>
    <property type="match status" value="4"/>
</dbReference>
<gene>
    <name evidence="5" type="ORF">PCOR1329_LOCUS72002</name>
</gene>
<evidence type="ECO:0008006" key="7">
    <source>
        <dbReference type="Google" id="ProtNLM"/>
    </source>
</evidence>
<organism evidence="5 6">
    <name type="scientific">Prorocentrum cordatum</name>
    <dbReference type="NCBI Taxonomy" id="2364126"/>
    <lineage>
        <taxon>Eukaryota</taxon>
        <taxon>Sar</taxon>
        <taxon>Alveolata</taxon>
        <taxon>Dinophyceae</taxon>
        <taxon>Prorocentrales</taxon>
        <taxon>Prorocentraceae</taxon>
        <taxon>Prorocentrum</taxon>
    </lineage>
</organism>
<comment type="caution">
    <text evidence="5">The sequence shown here is derived from an EMBL/GenBank/DDBJ whole genome shotgun (WGS) entry which is preliminary data.</text>
</comment>
<evidence type="ECO:0000256" key="2">
    <source>
        <dbReference type="ARBA" id="ARBA00022614"/>
    </source>
</evidence>
<name>A0ABN9X2N2_9DINO</name>
<dbReference type="SUPFAM" id="SSF52047">
    <property type="entry name" value="RNI-like"/>
    <property type="match status" value="1"/>
</dbReference>
<keyword evidence="2" id="KW-0433">Leucine-rich repeat</keyword>
<evidence type="ECO:0000256" key="3">
    <source>
        <dbReference type="ARBA" id="ARBA00022737"/>
    </source>
</evidence>
<evidence type="ECO:0000313" key="5">
    <source>
        <dbReference type="EMBL" id="CAK0892296.1"/>
    </source>
</evidence>
<keyword evidence="6" id="KW-1185">Reference proteome</keyword>
<proteinExistence type="predicted"/>
<accession>A0ABN9X2N2</accession>
<protein>
    <recommendedName>
        <fullName evidence="7">Distal membrane arm assembly complex 2-like protein</fullName>
    </recommendedName>
</protein>
<dbReference type="InterPro" id="IPR032675">
    <property type="entry name" value="LRR_dom_sf"/>
</dbReference>